<evidence type="ECO:0000259" key="3">
    <source>
        <dbReference type="SMART" id="SM00642"/>
    </source>
</evidence>
<accession>A0A4R1LTN1</accession>
<name>A0A4R1LTN1_9SPHI</name>
<dbReference type="Gene3D" id="2.60.40.10">
    <property type="entry name" value="Immunoglobulins"/>
    <property type="match status" value="1"/>
</dbReference>
<evidence type="ECO:0000313" key="4">
    <source>
        <dbReference type="EMBL" id="TCK82678.1"/>
    </source>
</evidence>
<dbReference type="AlphaFoldDB" id="A0A4R1LTN1"/>
<proteinExistence type="inferred from homology"/>
<gene>
    <name evidence="4" type="ORF">C8N28_1262</name>
</gene>
<protein>
    <submittedName>
        <fullName evidence="4">Putative carbohydrate-binding protein with CBM48</fullName>
    </submittedName>
</protein>
<dbReference type="InterPro" id="IPR006047">
    <property type="entry name" value="GH13_cat_dom"/>
</dbReference>
<dbReference type="Gene3D" id="3.20.20.80">
    <property type="entry name" value="Glycosidases"/>
    <property type="match status" value="1"/>
</dbReference>
<dbReference type="GO" id="GO:0005975">
    <property type="term" value="P:carbohydrate metabolic process"/>
    <property type="evidence" value="ECO:0007669"/>
    <property type="project" value="InterPro"/>
</dbReference>
<dbReference type="SUPFAM" id="SSF81296">
    <property type="entry name" value="E set domains"/>
    <property type="match status" value="1"/>
</dbReference>
<keyword evidence="2" id="KW-0732">Signal</keyword>
<dbReference type="InterPro" id="IPR004193">
    <property type="entry name" value="Glyco_hydro_13_N"/>
</dbReference>
<dbReference type="PANTHER" id="PTHR43002">
    <property type="entry name" value="GLYCOGEN DEBRANCHING ENZYME"/>
    <property type="match status" value="1"/>
</dbReference>
<dbReference type="Pfam" id="PF00128">
    <property type="entry name" value="Alpha-amylase"/>
    <property type="match status" value="2"/>
</dbReference>
<dbReference type="EMBL" id="SMGO01000002">
    <property type="protein sequence ID" value="TCK82678.1"/>
    <property type="molecule type" value="Genomic_DNA"/>
</dbReference>
<dbReference type="SMART" id="SM00642">
    <property type="entry name" value="Aamy"/>
    <property type="match status" value="1"/>
</dbReference>
<dbReference type="OrthoDB" id="9761875at2"/>
<dbReference type="InterPro" id="IPR017853">
    <property type="entry name" value="GH"/>
</dbReference>
<evidence type="ECO:0000256" key="1">
    <source>
        <dbReference type="ARBA" id="ARBA00008061"/>
    </source>
</evidence>
<comment type="similarity">
    <text evidence="1">Belongs to the glycosyl hydrolase 13 family.</text>
</comment>
<evidence type="ECO:0000256" key="2">
    <source>
        <dbReference type="SAM" id="SignalP"/>
    </source>
</evidence>
<comment type="caution">
    <text evidence="4">The sequence shown here is derived from an EMBL/GenBank/DDBJ whole genome shotgun (WGS) entry which is preliminary data.</text>
</comment>
<dbReference type="InterPro" id="IPR013783">
    <property type="entry name" value="Ig-like_fold"/>
</dbReference>
<dbReference type="GO" id="GO:0004553">
    <property type="term" value="F:hydrolase activity, hydrolyzing O-glycosyl compounds"/>
    <property type="evidence" value="ECO:0007669"/>
    <property type="project" value="InterPro"/>
</dbReference>
<feature type="signal peptide" evidence="2">
    <location>
        <begin position="1"/>
        <end position="20"/>
    </location>
</feature>
<reference evidence="4 5" key="1">
    <citation type="submission" date="2019-03" db="EMBL/GenBank/DDBJ databases">
        <title>Genomic Encyclopedia of Archaeal and Bacterial Type Strains, Phase II (KMG-II): from individual species to whole genera.</title>
        <authorList>
            <person name="Goeker M."/>
        </authorList>
    </citation>
    <scope>NUCLEOTIDE SEQUENCE [LARGE SCALE GENOMIC DNA]</scope>
    <source>
        <strain evidence="4 5">DSM 22554</strain>
    </source>
</reference>
<keyword evidence="5" id="KW-1185">Reference proteome</keyword>
<dbReference type="PROSITE" id="PS51257">
    <property type="entry name" value="PROKAR_LIPOPROTEIN"/>
    <property type="match status" value="1"/>
</dbReference>
<organism evidence="4 5">
    <name type="scientific">Albibacterium bauzanense</name>
    <dbReference type="NCBI Taxonomy" id="653929"/>
    <lineage>
        <taxon>Bacteria</taxon>
        <taxon>Pseudomonadati</taxon>
        <taxon>Bacteroidota</taxon>
        <taxon>Sphingobacteriia</taxon>
        <taxon>Sphingobacteriales</taxon>
        <taxon>Sphingobacteriaceae</taxon>
        <taxon>Albibacterium</taxon>
    </lineage>
</organism>
<feature type="chain" id="PRO_5020386705" evidence="2">
    <location>
        <begin position="21"/>
        <end position="869"/>
    </location>
</feature>
<sequence>MKTVKKLLLILTILSLVVSACKKSIDSGEPGTDPTPIPPNTVTGGLLSFSPNFPSGKEAITFIFDASKGDGGLKNYTGDVYVYTGVITDKSNQAGDWKYNKWDWDQTPPTDVKMKAIGGGKYSLEIKDLNTFYKIPAGETILKLAIIFRNSDGSQTGRNSDGSDIFLPLYKENQLHIRIISPSLEPTFNPSISAVSKVVGEELEVKAISSKPANLSLSLNGKVFQSKDNESTISGTIKLTESGSQLIEAKASSSGENAVANFEFATTGEVEQAEIPSTAKIDGFTRLNNGTSVILTLYAPEKKGIFIIGDFNDWKAQSDYFMKRSPDGKRWWLQIDGLDPQREYAYQFLVDGTLKIADPYAEKILDPDNDTYIPAANYKGNKTYPSGKTTGIVSVFQGKPESYSWGINNFNRPEKNKLVIYELHLRDFLKANNYTTLTDTLSYLKRLGVNALQLMPVNEFEGNSSWGYNPSFYFTPDKFYGSPAMLKKLIDESHKAGMAVILDMVLNHSFGQSPMVQLYFDQGNNRPAANSPWFNAIPTHPYNVGYDFNHESEATKQFTKNVVKFWMQEYKIDGFRFDLSKGFTQKNSGSDVGGWSSYDASRVAIWKDYNKYMKSLDPDNFYVILEHFADDQEEQELSKDGMMLWNNLNASFNEASMGYLPGSNFSRGFYNTHGFQSSENLISYMESHDEERMMYKNLQYGNSAGTYSIKSLATALKRQEMAAAFFFAIPGPKMIWQFGELGYDQSIEENGRTGEKPILWNYKENPDRIKLYQTYAKLIALKKSKAVFNTTNFEYKLDGAIKYIILTGTEETLFIVGNFGVSSQEAKVTLPKTATWYSQLTNEQIALATNNYVKNLAPGEYYIFSDKAK</sequence>
<dbReference type="SUPFAM" id="SSF51445">
    <property type="entry name" value="(Trans)glycosidases"/>
    <property type="match status" value="1"/>
</dbReference>
<dbReference type="InterPro" id="IPR014756">
    <property type="entry name" value="Ig_E-set"/>
</dbReference>
<dbReference type="Proteomes" id="UP000294616">
    <property type="component" value="Unassembled WGS sequence"/>
</dbReference>
<dbReference type="CDD" id="cd11350">
    <property type="entry name" value="AmyAc_4"/>
    <property type="match status" value="1"/>
</dbReference>
<dbReference type="RefSeq" id="WP_132222718.1">
    <property type="nucleotide sequence ID" value="NZ_SMGO01000002.1"/>
</dbReference>
<dbReference type="Pfam" id="PF02922">
    <property type="entry name" value="CBM_48"/>
    <property type="match status" value="1"/>
</dbReference>
<feature type="domain" description="Glycosyl hydrolase family 13 catalytic" evidence="3">
    <location>
        <begin position="422"/>
        <end position="782"/>
    </location>
</feature>
<evidence type="ECO:0000313" key="5">
    <source>
        <dbReference type="Proteomes" id="UP000294616"/>
    </source>
</evidence>